<dbReference type="InterPro" id="IPR001647">
    <property type="entry name" value="HTH_TetR"/>
</dbReference>
<keyword evidence="5" id="KW-1185">Reference proteome</keyword>
<feature type="domain" description="HTH tetR-type" evidence="3">
    <location>
        <begin position="1"/>
        <end position="61"/>
    </location>
</feature>
<accession>A0ABT5VNQ1</accession>
<gene>
    <name evidence="4" type="ORF">L3049_03525</name>
</gene>
<dbReference type="PANTHER" id="PTHR43479">
    <property type="entry name" value="ACREF/ENVCD OPERON REPRESSOR-RELATED"/>
    <property type="match status" value="1"/>
</dbReference>
<evidence type="ECO:0000259" key="3">
    <source>
        <dbReference type="PROSITE" id="PS50977"/>
    </source>
</evidence>
<evidence type="ECO:0000256" key="1">
    <source>
        <dbReference type="ARBA" id="ARBA00023125"/>
    </source>
</evidence>
<dbReference type="PANTHER" id="PTHR43479:SF11">
    <property type="entry name" value="ACREF_ENVCD OPERON REPRESSOR-RELATED"/>
    <property type="match status" value="1"/>
</dbReference>
<feature type="DNA-binding region" description="H-T-H motif" evidence="2">
    <location>
        <begin position="24"/>
        <end position="43"/>
    </location>
</feature>
<dbReference type="InterPro" id="IPR009057">
    <property type="entry name" value="Homeodomain-like_sf"/>
</dbReference>
<protein>
    <submittedName>
        <fullName evidence="4">TetR/AcrR family transcriptional regulator</fullName>
    </submittedName>
</protein>
<keyword evidence="1 2" id="KW-0238">DNA-binding</keyword>
<dbReference type="Gene3D" id="1.10.357.10">
    <property type="entry name" value="Tetracycline Repressor, domain 2"/>
    <property type="match status" value="1"/>
</dbReference>
<sequence>MDKRQHILEVATKLFSERGFEKTPLSAVCEAANVSKGLIFHHFKNKNNLLREIFKSTTELIVQINESKTNQLSGKERLLELIDSFFLQLEVDKLFFQLNLNVILQPTTREILNDLIEERSSFIMKSVRRIFNEIDLENSLVKSYLFIAELDGIALNYLGIFEDYPLHEIKEELIKKYN</sequence>
<comment type="caution">
    <text evidence="4">The sequence shown here is derived from an EMBL/GenBank/DDBJ whole genome shotgun (WGS) entry which is preliminary data.</text>
</comment>
<evidence type="ECO:0000256" key="2">
    <source>
        <dbReference type="PROSITE-ProRule" id="PRU00335"/>
    </source>
</evidence>
<name>A0ABT5VNQ1_9BACT</name>
<proteinExistence type="predicted"/>
<dbReference type="Pfam" id="PF00440">
    <property type="entry name" value="TetR_N"/>
    <property type="match status" value="1"/>
</dbReference>
<evidence type="ECO:0000313" key="5">
    <source>
        <dbReference type="Proteomes" id="UP001528920"/>
    </source>
</evidence>
<dbReference type="PROSITE" id="PS50977">
    <property type="entry name" value="HTH_TETR_2"/>
    <property type="match status" value="1"/>
</dbReference>
<dbReference type="InterPro" id="IPR050624">
    <property type="entry name" value="HTH-type_Tx_Regulator"/>
</dbReference>
<organism evidence="4 5">
    <name type="scientific">Paralabilibaculum antarcticum</name>
    <dbReference type="NCBI Taxonomy" id="2912572"/>
    <lineage>
        <taxon>Bacteria</taxon>
        <taxon>Pseudomonadati</taxon>
        <taxon>Bacteroidota</taxon>
        <taxon>Bacteroidia</taxon>
        <taxon>Marinilabiliales</taxon>
        <taxon>Marinifilaceae</taxon>
        <taxon>Paralabilibaculum</taxon>
    </lineage>
</organism>
<reference evidence="4 5" key="1">
    <citation type="submission" date="2022-01" db="EMBL/GenBank/DDBJ databases">
        <title>Labilibaculum sp. nov, a marine bacterium isolated from Antarctica.</title>
        <authorList>
            <person name="Dai W."/>
        </authorList>
    </citation>
    <scope>NUCLEOTIDE SEQUENCE [LARGE SCALE GENOMIC DNA]</scope>
    <source>
        <strain evidence="4 5">DW002</strain>
    </source>
</reference>
<evidence type="ECO:0000313" key="4">
    <source>
        <dbReference type="EMBL" id="MDE5417067.1"/>
    </source>
</evidence>
<dbReference type="PRINTS" id="PR00455">
    <property type="entry name" value="HTHTETR"/>
</dbReference>
<dbReference type="RefSeq" id="WP_275108405.1">
    <property type="nucleotide sequence ID" value="NZ_JAKJSC010000001.1"/>
</dbReference>
<dbReference type="EMBL" id="JAKJSC010000001">
    <property type="protein sequence ID" value="MDE5417067.1"/>
    <property type="molecule type" value="Genomic_DNA"/>
</dbReference>
<dbReference type="Proteomes" id="UP001528920">
    <property type="component" value="Unassembled WGS sequence"/>
</dbReference>
<dbReference type="SUPFAM" id="SSF46689">
    <property type="entry name" value="Homeodomain-like"/>
    <property type="match status" value="1"/>
</dbReference>